<dbReference type="EMBL" id="JXXD01000193">
    <property type="protein sequence ID" value="KIZ34110.1"/>
    <property type="molecule type" value="Genomic_DNA"/>
</dbReference>
<dbReference type="Pfam" id="PF10765">
    <property type="entry name" value="Phage_P22_NinX"/>
    <property type="match status" value="1"/>
</dbReference>
<comment type="caution">
    <text evidence="1">The sequence shown here is derived from an EMBL/GenBank/DDBJ whole genome shotgun (WGS) entry which is preliminary data.</text>
</comment>
<sequence length="146" mass="16101">MNCIEVNACDLTGRALDLAVAMSEGATNLRFDTVACWWFTLNGVDRVLSSGWSAAQNYCPSTDWNYGGPLIGRELISFSEVCSREKDGRNVTSWLATCRPVHQFQNYTSRNSVFSGEGPTHLIAAMRCYVASKLGARVSIPKELLQ</sequence>
<dbReference type="Proteomes" id="UP000032439">
    <property type="component" value="Unassembled WGS sequence"/>
</dbReference>
<name>A0A0D7E0V3_STUST</name>
<dbReference type="AlphaFoldDB" id="A0A0D7E0V3"/>
<evidence type="ECO:0008006" key="3">
    <source>
        <dbReference type="Google" id="ProtNLM"/>
    </source>
</evidence>
<reference evidence="1 2" key="1">
    <citation type="submission" date="2014-11" db="EMBL/GenBank/DDBJ databases">
        <title>Genomics and ecophysiology of heterotrophic nitrogen fixing bacteria isolated from estuarine surface water.</title>
        <authorList>
            <person name="Bentzon-Tilia M."/>
            <person name="Severin I."/>
            <person name="Hansen L.H."/>
            <person name="Riemann L."/>
        </authorList>
    </citation>
    <scope>NUCLEOTIDE SEQUENCE [LARGE SCALE GENOMIC DNA]</scope>
    <source>
        <strain evidence="1 2">BAL361</strain>
    </source>
</reference>
<dbReference type="InterPro" id="IPR019701">
    <property type="entry name" value="Phage_P22_NinX"/>
</dbReference>
<dbReference type="PATRIC" id="fig|316.110.peg.1819"/>
<protein>
    <recommendedName>
        <fullName evidence="3">DUF2591 domain-containing protein</fullName>
    </recommendedName>
</protein>
<evidence type="ECO:0000313" key="1">
    <source>
        <dbReference type="EMBL" id="KIZ34110.1"/>
    </source>
</evidence>
<evidence type="ECO:0000313" key="2">
    <source>
        <dbReference type="Proteomes" id="UP000032439"/>
    </source>
</evidence>
<organism evidence="1 2">
    <name type="scientific">Stutzerimonas stutzeri</name>
    <name type="common">Pseudomonas stutzeri</name>
    <dbReference type="NCBI Taxonomy" id="316"/>
    <lineage>
        <taxon>Bacteria</taxon>
        <taxon>Pseudomonadati</taxon>
        <taxon>Pseudomonadota</taxon>
        <taxon>Gammaproteobacteria</taxon>
        <taxon>Pseudomonadales</taxon>
        <taxon>Pseudomonadaceae</taxon>
        <taxon>Stutzerimonas</taxon>
    </lineage>
</organism>
<dbReference type="RefSeq" id="WP_044315919.1">
    <property type="nucleotide sequence ID" value="NZ_CP078510.1"/>
</dbReference>
<accession>A0A0D7E0V3</accession>
<proteinExistence type="predicted"/>
<gene>
    <name evidence="1" type="ORF">LO50_18440</name>
</gene>